<dbReference type="CDD" id="cd21937">
    <property type="entry name" value="ZIP_MycBP-like"/>
    <property type="match status" value="1"/>
</dbReference>
<evidence type="ECO:0000313" key="6">
    <source>
        <dbReference type="EMBL" id="KDR22918.1"/>
    </source>
</evidence>
<feature type="region of interest" description="Disordered" evidence="5">
    <location>
        <begin position="97"/>
        <end position="130"/>
    </location>
</feature>
<comment type="subcellular location">
    <subcellularLocation>
        <location evidence="1">Nucleus</location>
    </subcellularLocation>
</comment>
<dbReference type="PANTHER" id="PTHR13168">
    <property type="entry name" value="ASSOCIATE OF C-MYC AMY-1"/>
    <property type="match status" value="1"/>
</dbReference>
<dbReference type="PRINTS" id="PR02028">
    <property type="entry name" value="CMYCBINDINGP"/>
</dbReference>
<keyword evidence="7" id="KW-1185">Reference proteome</keyword>
<feature type="compositionally biased region" description="Polar residues" evidence="5">
    <location>
        <begin position="99"/>
        <end position="114"/>
    </location>
</feature>
<proteinExistence type="inferred from homology"/>
<reference evidence="6 7" key="1">
    <citation type="journal article" date="2014" name="Nat. Commun.">
        <title>Molecular traces of alternative social organization in a termite genome.</title>
        <authorList>
            <person name="Terrapon N."/>
            <person name="Li C."/>
            <person name="Robertson H.M."/>
            <person name="Ji L."/>
            <person name="Meng X."/>
            <person name="Booth W."/>
            <person name="Chen Z."/>
            <person name="Childers C.P."/>
            <person name="Glastad K.M."/>
            <person name="Gokhale K."/>
            <person name="Gowin J."/>
            <person name="Gronenberg W."/>
            <person name="Hermansen R.A."/>
            <person name="Hu H."/>
            <person name="Hunt B.G."/>
            <person name="Huylmans A.K."/>
            <person name="Khalil S.M."/>
            <person name="Mitchell R.D."/>
            <person name="Munoz-Torres M.C."/>
            <person name="Mustard J.A."/>
            <person name="Pan H."/>
            <person name="Reese J.T."/>
            <person name="Scharf M.E."/>
            <person name="Sun F."/>
            <person name="Vogel H."/>
            <person name="Xiao J."/>
            <person name="Yang W."/>
            <person name="Yang Z."/>
            <person name="Yang Z."/>
            <person name="Zhou J."/>
            <person name="Zhu J."/>
            <person name="Brent C.S."/>
            <person name="Elsik C.G."/>
            <person name="Goodisman M.A."/>
            <person name="Liberles D.A."/>
            <person name="Roe R.M."/>
            <person name="Vargo E.L."/>
            <person name="Vilcinskas A."/>
            <person name="Wang J."/>
            <person name="Bornberg-Bauer E."/>
            <person name="Korb J."/>
            <person name="Zhang G."/>
            <person name="Liebig J."/>
        </authorList>
    </citation>
    <scope>NUCLEOTIDE SEQUENCE [LARGE SCALE GENOMIC DNA]</scope>
    <source>
        <tissue evidence="6">Whole organism</tissue>
    </source>
</reference>
<evidence type="ECO:0000256" key="2">
    <source>
        <dbReference type="ARBA" id="ARBA00009389"/>
    </source>
</evidence>
<evidence type="ECO:0000256" key="1">
    <source>
        <dbReference type="ARBA" id="ARBA00004123"/>
    </source>
</evidence>
<dbReference type="EMBL" id="KK852482">
    <property type="protein sequence ID" value="KDR22918.1"/>
    <property type="molecule type" value="Genomic_DNA"/>
</dbReference>
<gene>
    <name evidence="6" type="ORF">L798_14775</name>
</gene>
<keyword evidence="3" id="KW-0539">Nucleus</keyword>
<evidence type="ECO:0000256" key="4">
    <source>
        <dbReference type="SAM" id="Coils"/>
    </source>
</evidence>
<sequence length="130" mass="14399">MSNYRQIDSKREEFRKYLERAGVMDALTKVLVSLYEETEKPDDALDYVRKHLAGGGPDVEDLGSVKAELDISKVKVEELEQENSVLKNKLLQFEGPVDENTSSEAAQAVDSTPLDSKEGVKQAVAPDQAD</sequence>
<comment type="similarity">
    <text evidence="2">Belongs to the AMY1 family.</text>
</comment>
<dbReference type="OrthoDB" id="524165at2759"/>
<dbReference type="STRING" id="136037.A0A067RIQ4"/>
<feature type="coiled-coil region" evidence="4">
    <location>
        <begin position="62"/>
        <end position="89"/>
    </location>
</feature>
<dbReference type="eggNOG" id="ENOG502S7GH">
    <property type="taxonomic scope" value="Eukaryota"/>
</dbReference>
<accession>A0A067RIQ4</accession>
<dbReference type="OMA" id="MMHYKEE"/>
<dbReference type="Gene3D" id="6.10.250.1060">
    <property type="match status" value="1"/>
</dbReference>
<protein>
    <submittedName>
        <fullName evidence="6">c-Myc-binding protein</fullName>
    </submittedName>
</protein>
<dbReference type="GO" id="GO:0003713">
    <property type="term" value="F:transcription coactivator activity"/>
    <property type="evidence" value="ECO:0007669"/>
    <property type="project" value="InterPro"/>
</dbReference>
<dbReference type="Proteomes" id="UP000027135">
    <property type="component" value="Unassembled WGS sequence"/>
</dbReference>
<name>A0A067RIQ4_ZOONE</name>
<evidence type="ECO:0000256" key="3">
    <source>
        <dbReference type="ARBA" id="ARBA00023242"/>
    </source>
</evidence>
<dbReference type="GO" id="GO:0005634">
    <property type="term" value="C:nucleus"/>
    <property type="evidence" value="ECO:0007669"/>
    <property type="project" value="UniProtKB-SubCell"/>
</dbReference>
<dbReference type="InParanoid" id="A0A067RIQ4"/>
<dbReference type="AlphaFoldDB" id="A0A067RIQ4"/>
<evidence type="ECO:0000256" key="5">
    <source>
        <dbReference type="SAM" id="MobiDB-lite"/>
    </source>
</evidence>
<dbReference type="FunCoup" id="A0A067RIQ4">
    <property type="interactions" value="333"/>
</dbReference>
<keyword evidence="4" id="KW-0175">Coiled coil</keyword>
<dbReference type="PANTHER" id="PTHR13168:SF0">
    <property type="entry name" value="C-MYC-BINDING PROTEIN"/>
    <property type="match status" value="1"/>
</dbReference>
<dbReference type="InterPro" id="IPR026060">
    <property type="entry name" value="AMY1"/>
</dbReference>
<evidence type="ECO:0000313" key="7">
    <source>
        <dbReference type="Proteomes" id="UP000027135"/>
    </source>
</evidence>
<organism evidence="6 7">
    <name type="scientific">Zootermopsis nevadensis</name>
    <name type="common">Dampwood termite</name>
    <dbReference type="NCBI Taxonomy" id="136037"/>
    <lineage>
        <taxon>Eukaryota</taxon>
        <taxon>Metazoa</taxon>
        <taxon>Ecdysozoa</taxon>
        <taxon>Arthropoda</taxon>
        <taxon>Hexapoda</taxon>
        <taxon>Insecta</taxon>
        <taxon>Pterygota</taxon>
        <taxon>Neoptera</taxon>
        <taxon>Polyneoptera</taxon>
        <taxon>Dictyoptera</taxon>
        <taxon>Blattodea</taxon>
        <taxon>Blattoidea</taxon>
        <taxon>Termitoidae</taxon>
        <taxon>Termopsidae</taxon>
        <taxon>Zootermopsis</taxon>
    </lineage>
</organism>